<protein>
    <recommendedName>
        <fullName evidence="1">Dihydroneopterin aldolase/epimerase domain-containing protein</fullName>
    </recommendedName>
</protein>
<evidence type="ECO:0000259" key="1">
    <source>
        <dbReference type="Pfam" id="PF02152"/>
    </source>
</evidence>
<gene>
    <name evidence="2" type="ORF">So717_36670</name>
</gene>
<keyword evidence="3" id="KW-1185">Reference proteome</keyword>
<dbReference type="InterPro" id="IPR006157">
    <property type="entry name" value="FolB_dom"/>
</dbReference>
<dbReference type="Proteomes" id="UP000436522">
    <property type="component" value="Unassembled WGS sequence"/>
</dbReference>
<dbReference type="InterPro" id="IPR043133">
    <property type="entry name" value="GTP-CH-I_C/QueF"/>
</dbReference>
<dbReference type="EMBL" id="BLIV01000008">
    <property type="protein sequence ID" value="GFE51914.1"/>
    <property type="molecule type" value="Genomic_DNA"/>
</dbReference>
<dbReference type="SUPFAM" id="SSF55620">
    <property type="entry name" value="Tetrahydrobiopterin biosynthesis enzymes-like"/>
    <property type="match status" value="1"/>
</dbReference>
<proteinExistence type="predicted"/>
<organism evidence="2 3">
    <name type="scientific">Roseobacter cerasinus</name>
    <dbReference type="NCBI Taxonomy" id="2602289"/>
    <lineage>
        <taxon>Bacteria</taxon>
        <taxon>Pseudomonadati</taxon>
        <taxon>Pseudomonadota</taxon>
        <taxon>Alphaproteobacteria</taxon>
        <taxon>Rhodobacterales</taxon>
        <taxon>Roseobacteraceae</taxon>
        <taxon>Roseobacter</taxon>
    </lineage>
</organism>
<evidence type="ECO:0000313" key="2">
    <source>
        <dbReference type="EMBL" id="GFE51914.1"/>
    </source>
</evidence>
<dbReference type="GO" id="GO:0004150">
    <property type="term" value="F:dihydroneopterin aldolase activity"/>
    <property type="evidence" value="ECO:0007669"/>
    <property type="project" value="InterPro"/>
</dbReference>
<dbReference type="GO" id="GO:0006760">
    <property type="term" value="P:folic acid-containing compound metabolic process"/>
    <property type="evidence" value="ECO:0007669"/>
    <property type="project" value="InterPro"/>
</dbReference>
<reference evidence="2 3" key="1">
    <citation type="submission" date="2019-12" db="EMBL/GenBank/DDBJ databases">
        <title>Roseobacter cerasinus sp. nov., isolated from seawater around aquaculture.</title>
        <authorList>
            <person name="Muramatsu S."/>
            <person name="Takabe Y."/>
            <person name="Mori K."/>
            <person name="Takaichi S."/>
            <person name="Hanada S."/>
        </authorList>
    </citation>
    <scope>NUCLEOTIDE SEQUENCE [LARGE SCALE GENOMIC DNA]</scope>
    <source>
        <strain evidence="2 3">AI77</strain>
    </source>
</reference>
<name>A0A640VWD2_9RHOB</name>
<accession>A0A640VWD2</accession>
<dbReference type="Gene3D" id="3.30.1130.10">
    <property type="match status" value="1"/>
</dbReference>
<dbReference type="RefSeq" id="WP_159980109.1">
    <property type="nucleotide sequence ID" value="NZ_BLIV01000008.1"/>
</dbReference>
<dbReference type="Pfam" id="PF02152">
    <property type="entry name" value="FolB"/>
    <property type="match status" value="1"/>
</dbReference>
<dbReference type="AlphaFoldDB" id="A0A640VWD2"/>
<evidence type="ECO:0000313" key="3">
    <source>
        <dbReference type="Proteomes" id="UP000436522"/>
    </source>
</evidence>
<feature type="domain" description="Dihydroneopterin aldolase/epimerase" evidence="1">
    <location>
        <begin position="7"/>
        <end position="114"/>
    </location>
</feature>
<comment type="caution">
    <text evidence="2">The sequence shown here is derived from an EMBL/GenBank/DDBJ whole genome shotgun (WGS) entry which is preliminary data.</text>
</comment>
<sequence>MTTQSSIELKDLILKTDIGTYGPGDVVPDHHVLDLTLAIAPTLVLIEGDSMAQVFDYDDLVADIRHLAGQGHRDTQEWLVTQIAQLCARYTAIDAAEIYLRKVPVGDGTGTLGVRLAVDRADLARLAKAP</sequence>
<dbReference type="OrthoDB" id="7594733at2"/>